<reference evidence="2 3" key="1">
    <citation type="submission" date="2019-04" db="EMBL/GenBank/DDBJ databases">
        <title>Friends and foes A comparative genomics study of 23 Aspergillus species from section Flavi.</title>
        <authorList>
            <consortium name="DOE Joint Genome Institute"/>
            <person name="Kjaerbolling I."/>
            <person name="Vesth T."/>
            <person name="Frisvad J.C."/>
            <person name="Nybo J.L."/>
            <person name="Theobald S."/>
            <person name="Kildgaard S."/>
            <person name="Isbrandt T."/>
            <person name="Kuo A."/>
            <person name="Sato A."/>
            <person name="Lyhne E.K."/>
            <person name="Kogle M.E."/>
            <person name="Wiebenga A."/>
            <person name="Kun R.S."/>
            <person name="Lubbers R.J."/>
            <person name="Makela M.R."/>
            <person name="Barry K."/>
            <person name="Chovatia M."/>
            <person name="Clum A."/>
            <person name="Daum C."/>
            <person name="Haridas S."/>
            <person name="He G."/>
            <person name="LaButti K."/>
            <person name="Lipzen A."/>
            <person name="Mondo S."/>
            <person name="Riley R."/>
            <person name="Salamov A."/>
            <person name="Simmons B.A."/>
            <person name="Magnuson J.K."/>
            <person name="Henrissat B."/>
            <person name="Mortensen U.H."/>
            <person name="Larsen T.O."/>
            <person name="Devries R.P."/>
            <person name="Grigoriev I.V."/>
            <person name="Machida M."/>
            <person name="Baker S.E."/>
            <person name="Andersen M.R."/>
        </authorList>
    </citation>
    <scope>NUCLEOTIDE SEQUENCE [LARGE SCALE GENOMIC DNA]</scope>
    <source>
        <strain evidence="2 3">CBS 117626</strain>
    </source>
</reference>
<evidence type="ECO:0000313" key="2">
    <source>
        <dbReference type="EMBL" id="KAE8160189.1"/>
    </source>
</evidence>
<gene>
    <name evidence="2" type="ORF">BDV40DRAFT_302504</name>
</gene>
<evidence type="ECO:0000256" key="1">
    <source>
        <dbReference type="SAM" id="Phobius"/>
    </source>
</evidence>
<keyword evidence="1" id="KW-0812">Transmembrane</keyword>
<protein>
    <submittedName>
        <fullName evidence="2">Uncharacterized protein</fullName>
    </submittedName>
</protein>
<keyword evidence="1" id="KW-0472">Membrane</keyword>
<keyword evidence="1" id="KW-1133">Transmembrane helix</keyword>
<dbReference type="EMBL" id="ML738661">
    <property type="protein sequence ID" value="KAE8160189.1"/>
    <property type="molecule type" value="Genomic_DNA"/>
</dbReference>
<feature type="transmembrane region" description="Helical" evidence="1">
    <location>
        <begin position="38"/>
        <end position="59"/>
    </location>
</feature>
<evidence type="ECO:0000313" key="3">
    <source>
        <dbReference type="Proteomes" id="UP000326950"/>
    </source>
</evidence>
<proteinExistence type="predicted"/>
<dbReference type="OrthoDB" id="10284990at2759"/>
<sequence length="125" mass="13857">MLTDYLVLSGTALNYLGAIDGLINVLKNKPRVARSGQHIKYQLFTSGAAATFGSIYLYLFLRPQYINPFLAFGAALKYWAYVSAWIAYKHYGLSRAEYVSFGVSNAVVGTLLWISYVARVKAGTE</sequence>
<dbReference type="Proteomes" id="UP000326950">
    <property type="component" value="Unassembled WGS sequence"/>
</dbReference>
<feature type="transmembrane region" description="Helical" evidence="1">
    <location>
        <begin position="65"/>
        <end position="86"/>
    </location>
</feature>
<accession>A0A5N6UNI0</accession>
<dbReference type="AlphaFoldDB" id="A0A5N6UNI0"/>
<feature type="transmembrane region" description="Helical" evidence="1">
    <location>
        <begin position="98"/>
        <end position="118"/>
    </location>
</feature>
<organism evidence="2 3">
    <name type="scientific">Aspergillus tamarii</name>
    <dbReference type="NCBI Taxonomy" id="41984"/>
    <lineage>
        <taxon>Eukaryota</taxon>
        <taxon>Fungi</taxon>
        <taxon>Dikarya</taxon>
        <taxon>Ascomycota</taxon>
        <taxon>Pezizomycotina</taxon>
        <taxon>Eurotiomycetes</taxon>
        <taxon>Eurotiomycetidae</taxon>
        <taxon>Eurotiales</taxon>
        <taxon>Aspergillaceae</taxon>
        <taxon>Aspergillus</taxon>
        <taxon>Aspergillus subgen. Circumdati</taxon>
    </lineage>
</organism>
<feature type="transmembrane region" description="Helical" evidence="1">
    <location>
        <begin position="6"/>
        <end position="26"/>
    </location>
</feature>
<keyword evidence="3" id="KW-1185">Reference proteome</keyword>
<name>A0A5N6UNI0_ASPTM</name>